<sequence>MPESLDATPPTVLIIGAGLGGLMLAAILESTNISYHILERATELRCLGSAIALYGDILPVFEQLGIYKELESVSLSQIEMGIYDAKLNCLGSMYTRDHKIVCGYDILVSTRPKLYEILRKKVPTHKISMGKRVLRIREHGGRVTAYCSDNTEYECNILVGADGAYSAVRQSMYKQLEGDGNLPLGDKDASSVCYITLVGVCSPPNPELYPQLSENICTDFRLVIGDNSDSCYLVTAPDNQISWGLQVQLPGNKARDQQFRSSEWGSESVDAVLDQFQGFPCAFGGTMKDIFDATPKDLISNVFLEEKVYQTWYHGRSVLIGDGAVTAMKDAVVLANCIYNMSDISNKNIETAFASYYRQRYAEAQTRFKSSTIYSKIMYGH</sequence>
<dbReference type="InterPro" id="IPR050562">
    <property type="entry name" value="FAD_mOase_fung"/>
</dbReference>
<gene>
    <name evidence="6" type="ORF">BGZ80_009571</name>
</gene>
<comment type="similarity">
    <text evidence="1">Belongs to the paxM FAD-dependent monooxygenase family.</text>
</comment>
<organism evidence="6 7">
    <name type="scientific">Entomortierella chlamydospora</name>
    <dbReference type="NCBI Taxonomy" id="101097"/>
    <lineage>
        <taxon>Eukaryota</taxon>
        <taxon>Fungi</taxon>
        <taxon>Fungi incertae sedis</taxon>
        <taxon>Mucoromycota</taxon>
        <taxon>Mortierellomycotina</taxon>
        <taxon>Mortierellomycetes</taxon>
        <taxon>Mortierellales</taxon>
        <taxon>Mortierellaceae</taxon>
        <taxon>Entomortierella</taxon>
    </lineage>
</organism>
<proteinExistence type="inferred from homology"/>
<dbReference type="InterPro" id="IPR002938">
    <property type="entry name" value="FAD-bd"/>
</dbReference>
<evidence type="ECO:0000256" key="4">
    <source>
        <dbReference type="ARBA" id="ARBA00023002"/>
    </source>
</evidence>
<accession>A0A9P6MWP0</accession>
<dbReference type="AlphaFoldDB" id="A0A9P6MWP0"/>
<evidence type="ECO:0000313" key="6">
    <source>
        <dbReference type="EMBL" id="KAG0015883.1"/>
    </source>
</evidence>
<evidence type="ECO:0000259" key="5">
    <source>
        <dbReference type="Pfam" id="PF01494"/>
    </source>
</evidence>
<evidence type="ECO:0000313" key="7">
    <source>
        <dbReference type="Proteomes" id="UP000703661"/>
    </source>
</evidence>
<keyword evidence="4" id="KW-0560">Oxidoreductase</keyword>
<dbReference type="Gene3D" id="3.50.50.60">
    <property type="entry name" value="FAD/NAD(P)-binding domain"/>
    <property type="match status" value="1"/>
</dbReference>
<dbReference type="SUPFAM" id="SSF51905">
    <property type="entry name" value="FAD/NAD(P)-binding domain"/>
    <property type="match status" value="1"/>
</dbReference>
<keyword evidence="3" id="KW-0274">FAD</keyword>
<keyword evidence="2" id="KW-0285">Flavoprotein</keyword>
<name>A0A9P6MWP0_9FUNG</name>
<dbReference type="Proteomes" id="UP000703661">
    <property type="component" value="Unassembled WGS sequence"/>
</dbReference>
<protein>
    <recommendedName>
        <fullName evidence="5">FAD-binding domain-containing protein</fullName>
    </recommendedName>
</protein>
<reference evidence="6" key="1">
    <citation type="journal article" date="2020" name="Fungal Divers.">
        <title>Resolving the Mortierellaceae phylogeny through synthesis of multi-gene phylogenetics and phylogenomics.</title>
        <authorList>
            <person name="Vandepol N."/>
            <person name="Liber J."/>
            <person name="Desiro A."/>
            <person name="Na H."/>
            <person name="Kennedy M."/>
            <person name="Barry K."/>
            <person name="Grigoriev I.V."/>
            <person name="Miller A.N."/>
            <person name="O'Donnell K."/>
            <person name="Stajich J.E."/>
            <person name="Bonito G."/>
        </authorList>
    </citation>
    <scope>NUCLEOTIDE SEQUENCE</scope>
    <source>
        <strain evidence="6">NRRL 2769</strain>
    </source>
</reference>
<evidence type="ECO:0000256" key="3">
    <source>
        <dbReference type="ARBA" id="ARBA00022827"/>
    </source>
</evidence>
<dbReference type="InterPro" id="IPR036188">
    <property type="entry name" value="FAD/NAD-bd_sf"/>
</dbReference>
<dbReference type="Pfam" id="PF01494">
    <property type="entry name" value="FAD_binding_3"/>
    <property type="match status" value="1"/>
</dbReference>
<evidence type="ECO:0000256" key="1">
    <source>
        <dbReference type="ARBA" id="ARBA00007992"/>
    </source>
</evidence>
<dbReference type="PANTHER" id="PTHR47356">
    <property type="entry name" value="FAD-DEPENDENT MONOOXYGENASE ASQG-RELATED"/>
    <property type="match status" value="1"/>
</dbReference>
<dbReference type="PRINTS" id="PR00420">
    <property type="entry name" value="RNGMNOXGNASE"/>
</dbReference>
<dbReference type="GO" id="GO:0004497">
    <property type="term" value="F:monooxygenase activity"/>
    <property type="evidence" value="ECO:0007669"/>
    <property type="project" value="InterPro"/>
</dbReference>
<dbReference type="GO" id="GO:0071949">
    <property type="term" value="F:FAD binding"/>
    <property type="evidence" value="ECO:0007669"/>
    <property type="project" value="InterPro"/>
</dbReference>
<dbReference type="EMBL" id="JAAAID010000586">
    <property type="protein sequence ID" value="KAG0015883.1"/>
    <property type="molecule type" value="Genomic_DNA"/>
</dbReference>
<keyword evidence="7" id="KW-1185">Reference proteome</keyword>
<evidence type="ECO:0000256" key="2">
    <source>
        <dbReference type="ARBA" id="ARBA00022630"/>
    </source>
</evidence>
<dbReference type="PANTHER" id="PTHR47356:SF2">
    <property type="entry name" value="FAD-BINDING DOMAIN-CONTAINING PROTEIN-RELATED"/>
    <property type="match status" value="1"/>
</dbReference>
<feature type="domain" description="FAD-binding" evidence="5">
    <location>
        <begin position="11"/>
        <end position="181"/>
    </location>
</feature>
<comment type="caution">
    <text evidence="6">The sequence shown here is derived from an EMBL/GenBank/DDBJ whole genome shotgun (WGS) entry which is preliminary data.</text>
</comment>